<dbReference type="EMBL" id="JAMDGY010000077">
    <property type="protein sequence ID" value="MDD0993096.1"/>
    <property type="molecule type" value="Genomic_DNA"/>
</dbReference>
<keyword evidence="1" id="KW-0812">Transmembrane</keyword>
<evidence type="ECO:0000313" key="2">
    <source>
        <dbReference type="EMBL" id="MDD0993096.1"/>
    </source>
</evidence>
<comment type="caution">
    <text evidence="2">The sequence shown here is derived from an EMBL/GenBank/DDBJ whole genome shotgun (WGS) entry which is preliminary data.</text>
</comment>
<name>A0ABT5NYB4_9PSED</name>
<sequence>MIKVWLAGCLLFLVLAGASVTLFVSSAEASLPLMQRLFAFAGATLILLLCLHILRMALPARQAQR</sequence>
<accession>A0ABT5NYB4</accession>
<feature type="transmembrane region" description="Helical" evidence="1">
    <location>
        <begin position="37"/>
        <end position="58"/>
    </location>
</feature>
<organism evidence="2 3">
    <name type="scientific">Pseudomonas fontis</name>
    <dbReference type="NCBI Taxonomy" id="2942633"/>
    <lineage>
        <taxon>Bacteria</taxon>
        <taxon>Pseudomonadati</taxon>
        <taxon>Pseudomonadota</taxon>
        <taxon>Gammaproteobacteria</taxon>
        <taxon>Pseudomonadales</taxon>
        <taxon>Pseudomonadaceae</taxon>
        <taxon>Pseudomonas</taxon>
    </lineage>
</organism>
<keyword evidence="1" id="KW-0472">Membrane</keyword>
<evidence type="ECO:0000256" key="1">
    <source>
        <dbReference type="SAM" id="Phobius"/>
    </source>
</evidence>
<dbReference type="RefSeq" id="WP_273913913.1">
    <property type="nucleotide sequence ID" value="NZ_JAMDGX010000116.1"/>
</dbReference>
<keyword evidence="3" id="KW-1185">Reference proteome</keyword>
<reference evidence="2 3" key="1">
    <citation type="submission" date="2022-05" db="EMBL/GenBank/DDBJ databases">
        <title>Novel Pseudomonas spp. Isolated from a Rainbow Trout Aquaculture Facility.</title>
        <authorList>
            <person name="Testerman T."/>
            <person name="Graf J."/>
        </authorList>
    </citation>
    <scope>NUCLEOTIDE SEQUENCE [LARGE SCALE GENOMIC DNA]</scope>
    <source>
        <strain evidence="2 3">ID681</strain>
    </source>
</reference>
<keyword evidence="1" id="KW-1133">Transmembrane helix</keyword>
<proteinExistence type="predicted"/>
<gene>
    <name evidence="2" type="ORF">M5G11_21435</name>
</gene>
<protein>
    <recommendedName>
        <fullName evidence="4">DUF1328 domain-containing protein</fullName>
    </recommendedName>
</protein>
<evidence type="ECO:0008006" key="4">
    <source>
        <dbReference type="Google" id="ProtNLM"/>
    </source>
</evidence>
<dbReference type="Proteomes" id="UP001148203">
    <property type="component" value="Unassembled WGS sequence"/>
</dbReference>
<evidence type="ECO:0000313" key="3">
    <source>
        <dbReference type="Proteomes" id="UP001148203"/>
    </source>
</evidence>